<feature type="compositionally biased region" description="Basic and acidic residues" evidence="1">
    <location>
        <begin position="59"/>
        <end position="96"/>
    </location>
</feature>
<gene>
    <name evidence="3" type="ORF">O0S08_14825</name>
</gene>
<evidence type="ECO:0000313" key="4">
    <source>
        <dbReference type="Proteomes" id="UP001164459"/>
    </source>
</evidence>
<evidence type="ECO:0000313" key="3">
    <source>
        <dbReference type="EMBL" id="WAS97419.1"/>
    </source>
</evidence>
<keyword evidence="2" id="KW-0732">Signal</keyword>
<evidence type="ECO:0008006" key="5">
    <source>
        <dbReference type="Google" id="ProtNLM"/>
    </source>
</evidence>
<organism evidence="3 4">
    <name type="scientific">Nannocystis punicea</name>
    <dbReference type="NCBI Taxonomy" id="2995304"/>
    <lineage>
        <taxon>Bacteria</taxon>
        <taxon>Pseudomonadati</taxon>
        <taxon>Myxococcota</taxon>
        <taxon>Polyangia</taxon>
        <taxon>Nannocystales</taxon>
        <taxon>Nannocystaceae</taxon>
        <taxon>Nannocystis</taxon>
    </lineage>
</organism>
<dbReference type="RefSeq" id="WP_269039788.1">
    <property type="nucleotide sequence ID" value="NZ_CP114040.1"/>
</dbReference>
<keyword evidence="4" id="KW-1185">Reference proteome</keyword>
<dbReference type="Proteomes" id="UP001164459">
    <property type="component" value="Chromosome"/>
</dbReference>
<evidence type="ECO:0000256" key="2">
    <source>
        <dbReference type="SAM" id="SignalP"/>
    </source>
</evidence>
<feature type="compositionally biased region" description="Low complexity" evidence="1">
    <location>
        <begin position="28"/>
        <end position="51"/>
    </location>
</feature>
<accession>A0ABY7HEM8</accession>
<evidence type="ECO:0000256" key="1">
    <source>
        <dbReference type="SAM" id="MobiDB-lite"/>
    </source>
</evidence>
<proteinExistence type="predicted"/>
<dbReference type="EMBL" id="CP114040">
    <property type="protein sequence ID" value="WAS97419.1"/>
    <property type="molecule type" value="Genomic_DNA"/>
</dbReference>
<feature type="signal peptide" evidence="2">
    <location>
        <begin position="1"/>
        <end position="23"/>
    </location>
</feature>
<protein>
    <recommendedName>
        <fullName evidence="5">Thrombospondin type 3 repeat-containing protein</fullName>
    </recommendedName>
</protein>
<feature type="chain" id="PRO_5046487196" description="Thrombospondin type 3 repeat-containing protein" evidence="2">
    <location>
        <begin position="24"/>
        <end position="96"/>
    </location>
</feature>
<feature type="region of interest" description="Disordered" evidence="1">
    <location>
        <begin position="28"/>
        <end position="96"/>
    </location>
</feature>
<sequence length="96" mass="9953">MNHCPRRNILVELALGFAFAACARAPQEAARPPAAPVAPAASAPATVDPPAESVLCTHDACKDTDPDRDGIHGTDDKCPLHPETIDGKNDEDGCPG</sequence>
<reference evidence="3" key="1">
    <citation type="submission" date="2022-11" db="EMBL/GenBank/DDBJ databases">
        <title>Minimal conservation of predation-associated metabolite biosynthetic gene clusters underscores biosynthetic potential of Myxococcota including descriptions for ten novel species: Archangium lansinium sp. nov., Myxococcus landrumus sp. nov., Nannocystis bai.</title>
        <authorList>
            <person name="Ahearne A."/>
            <person name="Stevens C."/>
            <person name="Dowd S."/>
        </authorList>
    </citation>
    <scope>NUCLEOTIDE SEQUENCE</scope>
    <source>
        <strain evidence="3">Fl3</strain>
    </source>
</reference>
<name>A0ABY7HEM8_9BACT</name>